<dbReference type="Pfam" id="PF02036">
    <property type="entry name" value="SCP2"/>
    <property type="match status" value="1"/>
</dbReference>
<reference evidence="3" key="2">
    <citation type="journal article" date="2013" name="Nat. Genet.">
        <title>The draft genomes of soft-shell turtle and green sea turtle yield insights into the development and evolution of the turtle-specific body plan.</title>
        <authorList>
            <person name="Wang Z."/>
            <person name="Pascual-Anaya J."/>
            <person name="Zadissa A."/>
            <person name="Li W."/>
            <person name="Niimura Y."/>
            <person name="Huang Z."/>
            <person name="Li C."/>
            <person name="White S."/>
            <person name="Xiong Z."/>
            <person name="Fang D."/>
            <person name="Wang B."/>
            <person name="Ming Y."/>
            <person name="Chen Y."/>
            <person name="Zheng Y."/>
            <person name="Kuraku S."/>
            <person name="Pignatelli M."/>
            <person name="Herrero J."/>
            <person name="Beal K."/>
            <person name="Nozawa M."/>
            <person name="Li Q."/>
            <person name="Wang J."/>
            <person name="Zhang H."/>
            <person name="Yu L."/>
            <person name="Shigenobu S."/>
            <person name="Wang J."/>
            <person name="Liu J."/>
            <person name="Flicek P."/>
            <person name="Searle S."/>
            <person name="Wang J."/>
            <person name="Kuratani S."/>
            <person name="Yin Y."/>
            <person name="Aken B."/>
            <person name="Zhang G."/>
            <person name="Irie N."/>
        </authorList>
    </citation>
    <scope>NUCLEOTIDE SEQUENCE [LARGE SCALE GENOMIC DNA]</scope>
    <source>
        <strain evidence="3">Daiwa-1</strain>
    </source>
</reference>
<reference evidence="2" key="3">
    <citation type="submission" date="2025-08" db="UniProtKB">
        <authorList>
            <consortium name="Ensembl"/>
        </authorList>
    </citation>
    <scope>IDENTIFICATION</scope>
</reference>
<proteinExistence type="predicted"/>
<dbReference type="PANTHER" id="PTHR10094">
    <property type="entry name" value="STEROL CARRIER PROTEIN 2 SCP-2 FAMILY PROTEIN"/>
    <property type="match status" value="1"/>
</dbReference>
<dbReference type="GO" id="GO:0005829">
    <property type="term" value="C:cytosol"/>
    <property type="evidence" value="ECO:0007669"/>
    <property type="project" value="TreeGrafter"/>
</dbReference>
<dbReference type="FunFam" id="3.30.1050.10:FF:000004">
    <property type="entry name" value="Hydroxysteroid 17-beta dehydrogenase 4"/>
    <property type="match status" value="1"/>
</dbReference>
<dbReference type="PANTHER" id="PTHR10094:SF25">
    <property type="entry name" value="SCP2 STEROL-BINDING DOMAIN-CONTAINING PROTEIN 1"/>
    <property type="match status" value="1"/>
</dbReference>
<dbReference type="AlphaFoldDB" id="K7EYN2"/>
<dbReference type="Gene3D" id="3.30.1050.10">
    <property type="entry name" value="SCP2 sterol-binding domain"/>
    <property type="match status" value="1"/>
</dbReference>
<dbReference type="eggNOG" id="ENOG502QPX4">
    <property type="taxonomic scope" value="Eukaryota"/>
</dbReference>
<dbReference type="InterPro" id="IPR003033">
    <property type="entry name" value="SCP2_sterol-bd_dom"/>
</dbReference>
<accession>K7EYN2</accession>
<reference evidence="3" key="1">
    <citation type="submission" date="2011-10" db="EMBL/GenBank/DDBJ databases">
        <authorList>
            <consortium name="Soft-shell Turtle Genome Consortium"/>
        </authorList>
    </citation>
    <scope>NUCLEOTIDE SEQUENCE [LARGE SCALE GENOMIC DNA]</scope>
    <source>
        <strain evidence="3">Daiwa-1</strain>
    </source>
</reference>
<evidence type="ECO:0000313" key="2">
    <source>
        <dbReference type="Ensembl" id="ENSPSIP00000000892.1"/>
    </source>
</evidence>
<dbReference type="SUPFAM" id="SSF55718">
    <property type="entry name" value="SCP-like"/>
    <property type="match status" value="1"/>
</dbReference>
<dbReference type="Proteomes" id="UP000007267">
    <property type="component" value="Unassembled WGS sequence"/>
</dbReference>
<dbReference type="HOGENOM" id="CLU_105945_3_1_1"/>
<gene>
    <name evidence="2" type="primary">SCP2D1</name>
</gene>
<evidence type="ECO:0000259" key="1">
    <source>
        <dbReference type="Pfam" id="PF02036"/>
    </source>
</evidence>
<organism evidence="2 3">
    <name type="scientific">Pelodiscus sinensis</name>
    <name type="common">Chinese softshell turtle</name>
    <name type="synonym">Trionyx sinensis</name>
    <dbReference type="NCBI Taxonomy" id="13735"/>
    <lineage>
        <taxon>Eukaryota</taxon>
        <taxon>Metazoa</taxon>
        <taxon>Chordata</taxon>
        <taxon>Craniata</taxon>
        <taxon>Vertebrata</taxon>
        <taxon>Euteleostomi</taxon>
        <taxon>Archelosauria</taxon>
        <taxon>Testudinata</taxon>
        <taxon>Testudines</taxon>
        <taxon>Cryptodira</taxon>
        <taxon>Trionychia</taxon>
        <taxon>Trionychidae</taxon>
        <taxon>Pelodiscus</taxon>
    </lineage>
</organism>
<sequence>MWKQRTKIYLPTKSKEAEQATGSGSYVALTATSTKPSRAATSLQSDFIFEDIGRRIKEMGSQLVKKVNAVFQWNITRDGKMVGQWTLDLKTSSGEIYKGASRCPVDTIFTLSDHDFMELVLGKIKPQRAFFFGRVKVRGNIMLGKKLEMILKDHAKL</sequence>
<reference evidence="2" key="4">
    <citation type="submission" date="2025-09" db="UniProtKB">
        <authorList>
            <consortium name="Ensembl"/>
        </authorList>
    </citation>
    <scope>IDENTIFICATION</scope>
</reference>
<protein>
    <submittedName>
        <fullName evidence="2">SCP2 sterol binding domain containing 1</fullName>
    </submittedName>
</protein>
<dbReference type="Ensembl" id="ENSPSIT00000000892.1">
    <property type="protein sequence ID" value="ENSPSIP00000000892.1"/>
    <property type="gene ID" value="ENSPSIG00000000893.1"/>
</dbReference>
<dbReference type="OMA" id="WDIMNGG"/>
<dbReference type="InterPro" id="IPR036527">
    <property type="entry name" value="SCP2_sterol-bd_dom_sf"/>
</dbReference>
<feature type="domain" description="SCP2" evidence="1">
    <location>
        <begin position="50"/>
        <end position="152"/>
    </location>
</feature>
<name>K7EYN2_PELSI</name>
<keyword evidence="3" id="KW-1185">Reference proteome</keyword>
<dbReference type="EMBL" id="AGCU01055696">
    <property type="status" value="NOT_ANNOTATED_CDS"/>
    <property type="molecule type" value="Genomic_DNA"/>
</dbReference>
<evidence type="ECO:0000313" key="3">
    <source>
        <dbReference type="Proteomes" id="UP000007267"/>
    </source>
</evidence>
<dbReference type="GeneTree" id="ENSGT00940000154327"/>